<keyword evidence="1" id="KW-0472">Membrane</keyword>
<dbReference type="EMBL" id="JAGFNZ010000007">
    <property type="protein sequence ID" value="MBW7573957.1"/>
    <property type="molecule type" value="Genomic_DNA"/>
</dbReference>
<feature type="transmembrane region" description="Helical" evidence="1">
    <location>
        <begin position="144"/>
        <end position="164"/>
    </location>
</feature>
<proteinExistence type="predicted"/>
<keyword evidence="1" id="KW-0812">Transmembrane</keyword>
<feature type="transmembrane region" description="Helical" evidence="1">
    <location>
        <begin position="170"/>
        <end position="189"/>
    </location>
</feature>
<feature type="transmembrane region" description="Helical" evidence="1">
    <location>
        <begin position="69"/>
        <end position="91"/>
    </location>
</feature>
<evidence type="ECO:0008006" key="4">
    <source>
        <dbReference type="Google" id="ProtNLM"/>
    </source>
</evidence>
<dbReference type="InterPro" id="IPR045407">
    <property type="entry name" value="DUF6512"/>
</dbReference>
<feature type="transmembrane region" description="Helical" evidence="1">
    <location>
        <begin position="111"/>
        <end position="132"/>
    </location>
</feature>
<gene>
    <name evidence="2" type="ORF">J5W02_14175</name>
</gene>
<name>A0ABS7DRM2_9FIRM</name>
<dbReference type="Proteomes" id="UP000719942">
    <property type="component" value="Unassembled WGS sequence"/>
</dbReference>
<keyword evidence="1" id="KW-1133">Transmembrane helix</keyword>
<reference evidence="2 3" key="1">
    <citation type="submission" date="2021-03" db="EMBL/GenBank/DDBJ databases">
        <title>Caproiciproducens sp. nov. isolated from feces of cow.</title>
        <authorList>
            <person name="Choi J.-Y."/>
        </authorList>
    </citation>
    <scope>NUCLEOTIDE SEQUENCE [LARGE SCALE GENOMIC DNA]</scope>
    <source>
        <strain evidence="2 3">AGMB10547</strain>
    </source>
</reference>
<organism evidence="2 3">
    <name type="scientific">Caproiciproducens faecalis</name>
    <dbReference type="NCBI Taxonomy" id="2820301"/>
    <lineage>
        <taxon>Bacteria</taxon>
        <taxon>Bacillati</taxon>
        <taxon>Bacillota</taxon>
        <taxon>Clostridia</taxon>
        <taxon>Eubacteriales</taxon>
        <taxon>Acutalibacteraceae</taxon>
        <taxon>Caproiciproducens</taxon>
    </lineage>
</organism>
<evidence type="ECO:0000313" key="3">
    <source>
        <dbReference type="Proteomes" id="UP000719942"/>
    </source>
</evidence>
<sequence>MAFLSENIHYAAKMQGRLLNSLFVLRTPLHSIFFLGAKIKIMIVLFVFSPNFRADIIEFSKRRDTMQNLFVWETIGFIFVIIFGTILHFVYEWSGNNKIVGIFSPVNESVWEHLKMLFFPMLLFSIIEYFMVGKEYKNFIAAKSFGILLGLLFIVIFFYAYTGIAGRNFLWMDILTFILGVMVAFTYSGRKITSAEASSKTNWASLLFLTALTLSFIVFTFRPPHIGLFASPVSKKEGK</sequence>
<feature type="transmembrane region" description="Helical" evidence="1">
    <location>
        <begin position="29"/>
        <end position="48"/>
    </location>
</feature>
<dbReference type="RefSeq" id="WP_219966368.1">
    <property type="nucleotide sequence ID" value="NZ_JAGFNZ010000007.1"/>
</dbReference>
<feature type="transmembrane region" description="Helical" evidence="1">
    <location>
        <begin position="201"/>
        <end position="221"/>
    </location>
</feature>
<evidence type="ECO:0000256" key="1">
    <source>
        <dbReference type="SAM" id="Phobius"/>
    </source>
</evidence>
<comment type="caution">
    <text evidence="2">The sequence shown here is derived from an EMBL/GenBank/DDBJ whole genome shotgun (WGS) entry which is preliminary data.</text>
</comment>
<accession>A0ABS7DRM2</accession>
<keyword evidence="3" id="KW-1185">Reference proteome</keyword>
<dbReference type="Pfam" id="PF20122">
    <property type="entry name" value="DUF6512"/>
    <property type="match status" value="1"/>
</dbReference>
<evidence type="ECO:0000313" key="2">
    <source>
        <dbReference type="EMBL" id="MBW7573957.1"/>
    </source>
</evidence>
<protein>
    <recommendedName>
        <fullName evidence="4">CPBP family intramembrane metalloprotease</fullName>
    </recommendedName>
</protein>